<evidence type="ECO:0000313" key="3">
    <source>
        <dbReference type="Proteomes" id="UP000179797"/>
    </source>
</evidence>
<dbReference type="OrthoDB" id="979120at2"/>
<feature type="transmembrane region" description="Helical" evidence="1">
    <location>
        <begin position="50"/>
        <end position="68"/>
    </location>
</feature>
<dbReference type="Proteomes" id="UP000179797">
    <property type="component" value="Unassembled WGS sequence"/>
</dbReference>
<keyword evidence="1" id="KW-1133">Transmembrane helix</keyword>
<accession>A0A1S1YXZ8</accession>
<reference evidence="2 3" key="1">
    <citation type="journal article" date="2012" name="Int. J. Syst. Evol. Microbiol.">
        <title>Flammeovirga pacifica sp. nov., isolated from deep-sea sediment.</title>
        <authorList>
            <person name="Xu H."/>
            <person name="Fu Y."/>
            <person name="Yang N."/>
            <person name="Ding Z."/>
            <person name="Lai Q."/>
            <person name="Zeng R."/>
        </authorList>
    </citation>
    <scope>NUCLEOTIDE SEQUENCE [LARGE SCALE GENOMIC DNA]</scope>
    <source>
        <strain evidence="3">DSM 24597 / LMG 26175 / WPAGA1</strain>
    </source>
</reference>
<comment type="caution">
    <text evidence="2">The sequence shown here is derived from an EMBL/GenBank/DDBJ whole genome shotgun (WGS) entry which is preliminary data.</text>
</comment>
<feature type="transmembrane region" description="Helical" evidence="1">
    <location>
        <begin position="80"/>
        <end position="103"/>
    </location>
</feature>
<dbReference type="RefSeq" id="WP_044219129.1">
    <property type="nucleotide sequence ID" value="NZ_JRYR02000001.1"/>
</dbReference>
<proteinExistence type="predicted"/>
<organism evidence="2 3">
    <name type="scientific">Flammeovirga pacifica</name>
    <dbReference type="NCBI Taxonomy" id="915059"/>
    <lineage>
        <taxon>Bacteria</taxon>
        <taxon>Pseudomonadati</taxon>
        <taxon>Bacteroidota</taxon>
        <taxon>Cytophagia</taxon>
        <taxon>Cytophagales</taxon>
        <taxon>Flammeovirgaceae</taxon>
        <taxon>Flammeovirga</taxon>
    </lineage>
</organism>
<dbReference type="AlphaFoldDB" id="A0A1S1YXZ8"/>
<protein>
    <submittedName>
        <fullName evidence="2">Uncharacterized protein</fullName>
    </submittedName>
</protein>
<gene>
    <name evidence="2" type="ORF">NH26_05740</name>
</gene>
<evidence type="ECO:0000313" key="2">
    <source>
        <dbReference type="EMBL" id="OHX65889.1"/>
    </source>
</evidence>
<keyword evidence="1" id="KW-0472">Membrane</keyword>
<name>A0A1S1YXZ8_FLAPC</name>
<evidence type="ECO:0000256" key="1">
    <source>
        <dbReference type="SAM" id="Phobius"/>
    </source>
</evidence>
<keyword evidence="3" id="KW-1185">Reference proteome</keyword>
<keyword evidence="1" id="KW-0812">Transmembrane</keyword>
<sequence>MQNLQKSTTTVLKKRKSTLSNYKIDGEIFIPYTSVGFQTKNNIVGKLKRWIGGLSLGMLSVNLSFNFYELYTHGLDYYDFYDWITFVPDVIEISGIIGLYTFARRMNKKSFLFEFLGLTDDEIQINLFYKKHRIKLKDVLNYRFSTSRHNVNYLIFQLKNGNEYKIKWLQTFLIKEHQEIVDDYFEEIDKRINQ</sequence>
<dbReference type="EMBL" id="JRYR02000001">
    <property type="protein sequence ID" value="OHX65889.1"/>
    <property type="molecule type" value="Genomic_DNA"/>
</dbReference>